<dbReference type="Proteomes" id="UP000652761">
    <property type="component" value="Unassembled WGS sequence"/>
</dbReference>
<accession>A0A843W267</accession>
<dbReference type="EMBL" id="NMUH01002304">
    <property type="protein sequence ID" value="MQL99144.1"/>
    <property type="molecule type" value="Genomic_DNA"/>
</dbReference>
<gene>
    <name evidence="2" type="ORF">Taro_031866</name>
</gene>
<proteinExistence type="predicted"/>
<dbReference type="PANTHER" id="PTHR33386">
    <property type="entry name" value="OS02G0740600 PROTEIN"/>
    <property type="match status" value="1"/>
</dbReference>
<name>A0A843W267_COLES</name>
<evidence type="ECO:0000313" key="2">
    <source>
        <dbReference type="EMBL" id="MQL99144.1"/>
    </source>
</evidence>
<dbReference type="OrthoDB" id="1905524at2759"/>
<organism evidence="2 3">
    <name type="scientific">Colocasia esculenta</name>
    <name type="common">Wild taro</name>
    <name type="synonym">Arum esculentum</name>
    <dbReference type="NCBI Taxonomy" id="4460"/>
    <lineage>
        <taxon>Eukaryota</taxon>
        <taxon>Viridiplantae</taxon>
        <taxon>Streptophyta</taxon>
        <taxon>Embryophyta</taxon>
        <taxon>Tracheophyta</taxon>
        <taxon>Spermatophyta</taxon>
        <taxon>Magnoliopsida</taxon>
        <taxon>Liliopsida</taxon>
        <taxon>Araceae</taxon>
        <taxon>Aroideae</taxon>
        <taxon>Colocasieae</taxon>
        <taxon>Colocasia</taxon>
    </lineage>
</organism>
<feature type="region of interest" description="Disordered" evidence="1">
    <location>
        <begin position="1"/>
        <end position="51"/>
    </location>
</feature>
<reference evidence="2" key="1">
    <citation type="submission" date="2017-07" db="EMBL/GenBank/DDBJ databases">
        <title>Taro Niue Genome Assembly and Annotation.</title>
        <authorList>
            <person name="Atibalentja N."/>
            <person name="Keating K."/>
            <person name="Fields C.J."/>
        </authorList>
    </citation>
    <scope>NUCLEOTIDE SEQUENCE</scope>
    <source>
        <strain evidence="2">Niue_2</strain>
        <tissue evidence="2">Leaf</tissue>
    </source>
</reference>
<dbReference type="PANTHER" id="PTHR33386:SF5">
    <property type="entry name" value="OS02G0740600 PROTEIN"/>
    <property type="match status" value="1"/>
</dbReference>
<comment type="caution">
    <text evidence="2">The sequence shown here is derived from an EMBL/GenBank/DDBJ whole genome shotgun (WGS) entry which is preliminary data.</text>
</comment>
<evidence type="ECO:0000256" key="1">
    <source>
        <dbReference type="SAM" id="MobiDB-lite"/>
    </source>
</evidence>
<evidence type="ECO:0000313" key="3">
    <source>
        <dbReference type="Proteomes" id="UP000652761"/>
    </source>
</evidence>
<sequence>MDHNGAYGASWADQWDYGEDPAPPTRGNGGGSEKSKSSAAMEKTKAIAATGVNKVKHRASLGVRWIKEKYDGHKRSQKN</sequence>
<keyword evidence="3" id="KW-1185">Reference proteome</keyword>
<dbReference type="AlphaFoldDB" id="A0A843W267"/>
<protein>
    <submittedName>
        <fullName evidence="2">Uncharacterized protein</fullName>
    </submittedName>
</protein>